<reference evidence="3 4" key="1">
    <citation type="submission" date="2023-07" db="EMBL/GenBank/DDBJ databases">
        <title>Sorghum-associated microbial communities from plants grown in Nebraska, USA.</title>
        <authorList>
            <person name="Schachtman D."/>
        </authorList>
    </citation>
    <scope>NUCLEOTIDE SEQUENCE [LARGE SCALE GENOMIC DNA]</scope>
    <source>
        <strain evidence="3 4">4249</strain>
    </source>
</reference>
<evidence type="ECO:0000256" key="1">
    <source>
        <dbReference type="SAM" id="Phobius"/>
    </source>
</evidence>
<name>A0ABU1WMW8_9BURK</name>
<evidence type="ECO:0000259" key="2">
    <source>
        <dbReference type="Pfam" id="PF10099"/>
    </source>
</evidence>
<protein>
    <submittedName>
        <fullName evidence="3">Anti-sigma-K factor RskA</fullName>
    </submittedName>
</protein>
<organism evidence="3 4">
    <name type="scientific">Hydrogenophaga palleronii</name>
    <dbReference type="NCBI Taxonomy" id="65655"/>
    <lineage>
        <taxon>Bacteria</taxon>
        <taxon>Pseudomonadati</taxon>
        <taxon>Pseudomonadota</taxon>
        <taxon>Betaproteobacteria</taxon>
        <taxon>Burkholderiales</taxon>
        <taxon>Comamonadaceae</taxon>
        <taxon>Hydrogenophaga</taxon>
    </lineage>
</organism>
<dbReference type="RefSeq" id="WP_310315815.1">
    <property type="nucleotide sequence ID" value="NZ_JAVDWU010000004.1"/>
</dbReference>
<dbReference type="InterPro" id="IPR018764">
    <property type="entry name" value="RskA_C"/>
</dbReference>
<comment type="caution">
    <text evidence="3">The sequence shown here is derived from an EMBL/GenBank/DDBJ whole genome shotgun (WGS) entry which is preliminary data.</text>
</comment>
<accession>A0ABU1WMW8</accession>
<dbReference type="Pfam" id="PF10099">
    <property type="entry name" value="RskA_C"/>
    <property type="match status" value="1"/>
</dbReference>
<evidence type="ECO:0000313" key="3">
    <source>
        <dbReference type="EMBL" id="MDR7150382.1"/>
    </source>
</evidence>
<gene>
    <name evidence="3" type="ORF">J2W49_002340</name>
</gene>
<dbReference type="Proteomes" id="UP001265700">
    <property type="component" value="Unassembled WGS sequence"/>
</dbReference>
<keyword evidence="1" id="KW-1133">Transmembrane helix</keyword>
<keyword evidence="1" id="KW-0472">Membrane</keyword>
<dbReference type="EMBL" id="JAVDWU010000004">
    <property type="protein sequence ID" value="MDR7150382.1"/>
    <property type="molecule type" value="Genomic_DNA"/>
</dbReference>
<keyword evidence="4" id="KW-1185">Reference proteome</keyword>
<feature type="domain" description="Anti-sigma K factor RskA C-terminal" evidence="2">
    <location>
        <begin position="21"/>
        <end position="153"/>
    </location>
</feature>
<proteinExistence type="predicted"/>
<feature type="transmembrane region" description="Helical" evidence="1">
    <location>
        <begin position="12"/>
        <end position="30"/>
    </location>
</feature>
<evidence type="ECO:0000313" key="4">
    <source>
        <dbReference type="Proteomes" id="UP001265700"/>
    </source>
</evidence>
<sequence>MNPPSPRTGVSPWWRIASVVLMIALLLAWATSASMFEQLKSQISHLQGRLDQTAQVRFVSVLQDSQGQPAMLITYDPQQGTLLVQRLNDVREGREDSMQIWAMADDAAPRSLGVVESKYQTFQMPVAADALEGATEIGVSAENKGGVSASTGPSLPWLFKGWWIKKSV</sequence>
<keyword evidence="1" id="KW-0812">Transmembrane</keyword>